<dbReference type="CDD" id="cd01886">
    <property type="entry name" value="EF-G"/>
    <property type="match status" value="1"/>
</dbReference>
<name>A0A8J1Y707_OWEFU</name>
<dbReference type="GO" id="GO:0005759">
    <property type="term" value="C:mitochondrial matrix"/>
    <property type="evidence" value="ECO:0007669"/>
    <property type="project" value="UniProtKB-ARBA"/>
</dbReference>
<dbReference type="EMBL" id="CAIIXF020000008">
    <property type="protein sequence ID" value="CAH1793056.1"/>
    <property type="molecule type" value="Genomic_DNA"/>
</dbReference>
<dbReference type="InterPro" id="IPR020568">
    <property type="entry name" value="Ribosomal_Su5_D2-typ_SF"/>
</dbReference>
<dbReference type="PANTHER" id="PTHR43261:SF1">
    <property type="entry name" value="RIBOSOME-RELEASING FACTOR 2, MITOCHONDRIAL"/>
    <property type="match status" value="1"/>
</dbReference>
<dbReference type="Pfam" id="PF00009">
    <property type="entry name" value="GTP_EFTU"/>
    <property type="match status" value="1"/>
</dbReference>
<dbReference type="SMART" id="SM00838">
    <property type="entry name" value="EFG_C"/>
    <property type="match status" value="1"/>
</dbReference>
<dbReference type="GO" id="GO:0003924">
    <property type="term" value="F:GTPase activity"/>
    <property type="evidence" value="ECO:0007669"/>
    <property type="project" value="InterPro"/>
</dbReference>
<dbReference type="PROSITE" id="PS51722">
    <property type="entry name" value="G_TR_2"/>
    <property type="match status" value="1"/>
</dbReference>
<evidence type="ECO:0000256" key="4">
    <source>
        <dbReference type="ARBA" id="ARBA00023128"/>
    </source>
</evidence>
<dbReference type="OrthoDB" id="198619at2759"/>
<comment type="caution">
    <text evidence="8">The sequence shown here is derived from an EMBL/GenBank/DDBJ whole genome shotgun (WGS) entry which is preliminary data.</text>
</comment>
<evidence type="ECO:0000256" key="1">
    <source>
        <dbReference type="ARBA" id="ARBA00022741"/>
    </source>
</evidence>
<dbReference type="Pfam" id="PF22042">
    <property type="entry name" value="EF-G_D2"/>
    <property type="match status" value="1"/>
</dbReference>
<dbReference type="InterPro" id="IPR009022">
    <property type="entry name" value="EFG_III"/>
</dbReference>
<dbReference type="Gene3D" id="3.30.70.240">
    <property type="match status" value="1"/>
</dbReference>
<dbReference type="AlphaFoldDB" id="A0A8J1Y707"/>
<dbReference type="InterPro" id="IPR000795">
    <property type="entry name" value="T_Tr_GTP-bd_dom"/>
</dbReference>
<keyword evidence="5" id="KW-0342">GTP-binding</keyword>
<evidence type="ECO:0000256" key="2">
    <source>
        <dbReference type="ARBA" id="ARBA00022917"/>
    </source>
</evidence>
<dbReference type="Proteomes" id="UP000749559">
    <property type="component" value="Unassembled WGS sequence"/>
</dbReference>
<dbReference type="PANTHER" id="PTHR43261">
    <property type="entry name" value="TRANSLATION ELONGATION FACTOR G-RELATED"/>
    <property type="match status" value="1"/>
</dbReference>
<keyword evidence="4" id="KW-0496">Mitochondrion</keyword>
<dbReference type="GO" id="GO:0032790">
    <property type="term" value="P:ribosome disassembly"/>
    <property type="evidence" value="ECO:0007669"/>
    <property type="project" value="TreeGrafter"/>
</dbReference>
<dbReference type="GO" id="GO:0032543">
    <property type="term" value="P:mitochondrial translation"/>
    <property type="evidence" value="ECO:0007669"/>
    <property type="project" value="TreeGrafter"/>
</dbReference>
<dbReference type="InterPro" id="IPR041095">
    <property type="entry name" value="EFG_II"/>
</dbReference>
<dbReference type="Pfam" id="PF00679">
    <property type="entry name" value="EFG_C"/>
    <property type="match status" value="1"/>
</dbReference>
<dbReference type="SUPFAM" id="SSF50447">
    <property type="entry name" value="Translation proteins"/>
    <property type="match status" value="1"/>
</dbReference>
<sequence length="742" mass="82773">MYFRSLLLRKCIQNTRRWISKFKTPEKSGENSMDITKIRNIGIIAHIDAGKTTTTERMLYYSGFTKHLGDVDDGDTVMDYMEQERDRGITITSAAITLFWKKHKINLIDTPGHVDFTVEVERALRVLDGAVAVIDGSAGVEAQTLTVWRQADRYNIPRIIYINKLDKTGADLALSLRSVQNKLKVNPLVLHLPLGIERSFYGIIDVVNMDQIVWEMGNDSAGFTFKRHKLTSELEHWDIALKARSDLIEALADIDNVIADLVLSDIDFNEISPRELHEALRRVTIAKSGVPVLCGSSLKNKGVQMLLDAIVMYLPSPNERKYDFVEYYKDELCALAFKIIHDKQRGALTFLRIYSGAVSTGSSIYNVNQECSEKFSRLIQVYADSYKDVTSVTEGNIVAVTGLKKTKTGDTITTNLTAANRAKKLFAKDKSHDNDESPLLTAVAIPDPVFFCSIEPPSLSKQKDLDFALECLQREDPSFHVSINPDSGQTILSGMGELHLEIIHDRLRKEYKVDAYLGPMQIAYRETILESVEESAILDVTLGDKRHLVEMTLTIYPAENQGVPKHVIVVPSQDNQLERIKRHHLKAIENGVQSALAQGPILGYQVTDVEVELHRFSIGHGTSLPMVSACASQCVQKALGRGSSVLLQPMMAIEINTDEQRLSSILGDLSRRNGQIGEIQARGDTRVVLCKAPLSNLLGYSTDLRTITSGTATFSLELANYEQLDAHEQQNVIEKMSGVGRH</sequence>
<dbReference type="GO" id="GO:0005525">
    <property type="term" value="F:GTP binding"/>
    <property type="evidence" value="ECO:0007669"/>
    <property type="project" value="UniProtKB-KW"/>
</dbReference>
<keyword evidence="2" id="KW-0648">Protein biosynthesis</keyword>
<dbReference type="FunFam" id="3.30.230.10:FF:000033">
    <property type="entry name" value="Ribosome-releasing factor 2, mitochondrial"/>
    <property type="match status" value="1"/>
</dbReference>
<proteinExistence type="predicted"/>
<organism evidence="8 9">
    <name type="scientific">Owenia fusiformis</name>
    <name type="common">Polychaete worm</name>
    <dbReference type="NCBI Taxonomy" id="6347"/>
    <lineage>
        <taxon>Eukaryota</taxon>
        <taxon>Metazoa</taxon>
        <taxon>Spiralia</taxon>
        <taxon>Lophotrochozoa</taxon>
        <taxon>Annelida</taxon>
        <taxon>Polychaeta</taxon>
        <taxon>Sedentaria</taxon>
        <taxon>Canalipalpata</taxon>
        <taxon>Sabellida</taxon>
        <taxon>Oweniida</taxon>
        <taxon>Oweniidae</taxon>
        <taxon>Owenia</taxon>
    </lineage>
</organism>
<dbReference type="FunFam" id="3.40.50.300:FF:000514">
    <property type="entry name" value="Ribosome-releasing factor 2, mitochondrial"/>
    <property type="match status" value="1"/>
</dbReference>
<dbReference type="Gene3D" id="3.40.50.300">
    <property type="entry name" value="P-loop containing nucleotide triphosphate hydrolases"/>
    <property type="match status" value="1"/>
</dbReference>
<dbReference type="PRINTS" id="PR00315">
    <property type="entry name" value="ELONGATNFCT"/>
</dbReference>
<evidence type="ECO:0000313" key="9">
    <source>
        <dbReference type="Proteomes" id="UP000749559"/>
    </source>
</evidence>
<dbReference type="SUPFAM" id="SSF54211">
    <property type="entry name" value="Ribosomal protein S5 domain 2-like"/>
    <property type="match status" value="1"/>
</dbReference>
<dbReference type="Pfam" id="PF14492">
    <property type="entry name" value="EFG_III"/>
    <property type="match status" value="1"/>
</dbReference>
<dbReference type="SUPFAM" id="SSF54980">
    <property type="entry name" value="EF-G C-terminal domain-like"/>
    <property type="match status" value="2"/>
</dbReference>
<dbReference type="InterPro" id="IPR000640">
    <property type="entry name" value="EFG_V-like"/>
</dbReference>
<dbReference type="Gene3D" id="3.30.230.10">
    <property type="match status" value="1"/>
</dbReference>
<dbReference type="Pfam" id="PF03764">
    <property type="entry name" value="EFG_IV"/>
    <property type="match status" value="1"/>
</dbReference>
<dbReference type="SUPFAM" id="SSF52540">
    <property type="entry name" value="P-loop containing nucleoside triphosphate hydrolases"/>
    <property type="match status" value="1"/>
</dbReference>
<keyword evidence="9" id="KW-1185">Reference proteome</keyword>
<evidence type="ECO:0000256" key="6">
    <source>
        <dbReference type="ARBA" id="ARBA00081524"/>
    </source>
</evidence>
<dbReference type="InterPro" id="IPR035649">
    <property type="entry name" value="EFG_V"/>
</dbReference>
<dbReference type="CDD" id="cd03713">
    <property type="entry name" value="EFG_mtEFG_C"/>
    <property type="match status" value="1"/>
</dbReference>
<protein>
    <recommendedName>
        <fullName evidence="6">Elongation factor G2</fullName>
    </recommendedName>
</protein>
<dbReference type="InterPro" id="IPR031157">
    <property type="entry name" value="G_TR_CS"/>
</dbReference>
<dbReference type="FunFam" id="3.30.70.240:FF:000001">
    <property type="entry name" value="Elongation factor G"/>
    <property type="match status" value="1"/>
</dbReference>
<dbReference type="InterPro" id="IPR035647">
    <property type="entry name" value="EFG_III/V"/>
</dbReference>
<accession>A0A8J1Y707</accession>
<dbReference type="FunFam" id="3.30.70.870:FF:000005">
    <property type="entry name" value="Ribosome-releasing factor 2, mitochondrial"/>
    <property type="match status" value="1"/>
</dbReference>
<dbReference type="InterPro" id="IPR005517">
    <property type="entry name" value="Transl_elong_EFG/EF2_IV"/>
</dbReference>
<keyword evidence="1" id="KW-0547">Nucleotide-binding</keyword>
<keyword evidence="3" id="KW-0809">Transit peptide</keyword>
<dbReference type="InterPro" id="IPR005225">
    <property type="entry name" value="Small_GTP-bd"/>
</dbReference>
<reference evidence="8" key="1">
    <citation type="submission" date="2022-03" db="EMBL/GenBank/DDBJ databases">
        <authorList>
            <person name="Martin C."/>
        </authorList>
    </citation>
    <scope>NUCLEOTIDE SEQUENCE</scope>
</reference>
<dbReference type="InterPro" id="IPR014721">
    <property type="entry name" value="Ribsml_uS5_D2-typ_fold_subgr"/>
</dbReference>
<dbReference type="Gene3D" id="3.30.70.870">
    <property type="entry name" value="Elongation Factor G (Translational Gtpase), domain 3"/>
    <property type="match status" value="1"/>
</dbReference>
<dbReference type="InterPro" id="IPR027417">
    <property type="entry name" value="P-loop_NTPase"/>
</dbReference>
<evidence type="ECO:0000313" key="8">
    <source>
        <dbReference type="EMBL" id="CAH1793056.1"/>
    </source>
</evidence>
<dbReference type="SMART" id="SM00889">
    <property type="entry name" value="EFG_IV"/>
    <property type="match status" value="1"/>
</dbReference>
<gene>
    <name evidence="8" type="ORF">OFUS_LOCUS17956</name>
</gene>
<dbReference type="InterPro" id="IPR009000">
    <property type="entry name" value="Transl_B-barrel_sf"/>
</dbReference>
<dbReference type="InterPro" id="IPR053905">
    <property type="entry name" value="EF-G-like_DII"/>
</dbReference>
<evidence type="ECO:0000256" key="5">
    <source>
        <dbReference type="ARBA" id="ARBA00023134"/>
    </source>
</evidence>
<dbReference type="Gene3D" id="2.40.30.10">
    <property type="entry name" value="Translation factors"/>
    <property type="match status" value="1"/>
</dbReference>
<dbReference type="CDD" id="cd16262">
    <property type="entry name" value="EFG_III"/>
    <property type="match status" value="1"/>
</dbReference>
<evidence type="ECO:0000259" key="7">
    <source>
        <dbReference type="PROSITE" id="PS51722"/>
    </source>
</evidence>
<evidence type="ECO:0000256" key="3">
    <source>
        <dbReference type="ARBA" id="ARBA00022946"/>
    </source>
</evidence>
<dbReference type="NCBIfam" id="TIGR00231">
    <property type="entry name" value="small_GTP"/>
    <property type="match status" value="1"/>
</dbReference>
<feature type="domain" description="Tr-type G" evidence="7">
    <location>
        <begin position="36"/>
        <end position="318"/>
    </location>
</feature>
<dbReference type="PROSITE" id="PS00301">
    <property type="entry name" value="G_TR_1"/>
    <property type="match status" value="1"/>
</dbReference>